<dbReference type="AlphaFoldDB" id="U6KVW7"/>
<dbReference type="Pfam" id="PF03130">
    <property type="entry name" value="HEAT_PBS"/>
    <property type="match status" value="1"/>
</dbReference>
<dbReference type="VEuPathDB" id="ToxoDB:ETH_00001865"/>
<dbReference type="EMBL" id="HG675705">
    <property type="protein sequence ID" value="CDJ42282.1"/>
    <property type="molecule type" value="Genomic_DNA"/>
</dbReference>
<protein>
    <submittedName>
        <fullName evidence="2">PBS lyase HEAT-like repeat domain-containing protein, putative</fullName>
    </submittedName>
</protein>
<dbReference type="OMA" id="WWIREEN"/>
<evidence type="ECO:0000313" key="3">
    <source>
        <dbReference type="Proteomes" id="UP000030747"/>
    </source>
</evidence>
<sequence>MGNEFSISFLESLLKDKSEDEMVRHEAAEALAAIGDEASIDTLAAFLDDASVPVRETCELGIARLKLKQKEGKKGEKEEKKAEKKEKKEEINEELNKDSNSDLNCEKNEMKFANFNSVDPSLPFAGCTDTDALSLYFILTDPQTSLAIRYRALFTLRDLRAPAAVALLAAALQHDSSSALLRHELAFVLGQIRYPPAAAAAAAAPAPAAAAAPAPAAAAAGGEGREEFLAAAAAAAARRHAAAADAAAAAAAAATGGPPDAAAAAAATAAAAALLQRLDEEPEQQMVRHEAALALGSLAAAAEAAAAKLNPQKASQQLSLFCKTLSGEANEDTNENAIQKLNQKVEDFHFQEKDAEKTMREVILQALQKQRHSSSRVVAESCLVALWNVQEELGIDCGV</sequence>
<reference evidence="2" key="2">
    <citation type="submission" date="2013-10" db="EMBL/GenBank/DDBJ databases">
        <authorList>
            <person name="Aslett M."/>
        </authorList>
    </citation>
    <scope>NUCLEOTIDE SEQUENCE [LARGE SCALE GENOMIC DNA]</scope>
    <source>
        <strain evidence="2">Houghton</strain>
    </source>
</reference>
<gene>
    <name evidence="2" type="ORF">ETH_00001865</name>
</gene>
<proteinExistence type="predicted"/>
<dbReference type="InterPro" id="IPR004155">
    <property type="entry name" value="PBS_lyase_HEAT"/>
</dbReference>
<reference evidence="2" key="1">
    <citation type="submission" date="2013-10" db="EMBL/GenBank/DDBJ databases">
        <title>Genomic analysis of the causative agents of coccidiosis in chickens.</title>
        <authorList>
            <person name="Reid A.J."/>
            <person name="Blake D."/>
            <person name="Billington K."/>
            <person name="Browne H."/>
            <person name="Dunn M."/>
            <person name="Hung S."/>
            <person name="Kawahara F."/>
            <person name="Miranda-Saavedra D."/>
            <person name="Mourier T."/>
            <person name="Nagra H."/>
            <person name="Otto T.D."/>
            <person name="Rawlings N."/>
            <person name="Sanchez A."/>
            <person name="Sanders M."/>
            <person name="Subramaniam C."/>
            <person name="Tay Y."/>
            <person name="Dear P."/>
            <person name="Doerig C."/>
            <person name="Gruber A."/>
            <person name="Parkinson J."/>
            <person name="Shirley M."/>
            <person name="Wan K.L."/>
            <person name="Berriman M."/>
            <person name="Tomley F."/>
            <person name="Pain A."/>
        </authorList>
    </citation>
    <scope>NUCLEOTIDE SEQUENCE [LARGE SCALE GENOMIC DNA]</scope>
    <source>
        <strain evidence="2">Houghton</strain>
    </source>
</reference>
<keyword evidence="3" id="KW-1185">Reference proteome</keyword>
<dbReference type="GO" id="GO:0016829">
    <property type="term" value="F:lyase activity"/>
    <property type="evidence" value="ECO:0007669"/>
    <property type="project" value="UniProtKB-KW"/>
</dbReference>
<dbReference type="PANTHER" id="PTHR12697">
    <property type="entry name" value="PBS LYASE HEAT-LIKE PROTEIN"/>
    <property type="match status" value="1"/>
</dbReference>
<dbReference type="RefSeq" id="XP_013233032.1">
    <property type="nucleotide sequence ID" value="XM_013377578.1"/>
</dbReference>
<dbReference type="InterPro" id="IPR016024">
    <property type="entry name" value="ARM-type_fold"/>
</dbReference>
<feature type="region of interest" description="Disordered" evidence="1">
    <location>
        <begin position="71"/>
        <end position="102"/>
    </location>
</feature>
<organism evidence="2 3">
    <name type="scientific">Eimeria tenella</name>
    <name type="common">Coccidian parasite</name>
    <dbReference type="NCBI Taxonomy" id="5802"/>
    <lineage>
        <taxon>Eukaryota</taxon>
        <taxon>Sar</taxon>
        <taxon>Alveolata</taxon>
        <taxon>Apicomplexa</taxon>
        <taxon>Conoidasida</taxon>
        <taxon>Coccidia</taxon>
        <taxon>Eucoccidiorida</taxon>
        <taxon>Eimeriorina</taxon>
        <taxon>Eimeriidae</taxon>
        <taxon>Eimeria</taxon>
    </lineage>
</organism>
<dbReference type="Pfam" id="PF13646">
    <property type="entry name" value="HEAT_2"/>
    <property type="match status" value="1"/>
</dbReference>
<evidence type="ECO:0000313" key="2">
    <source>
        <dbReference type="EMBL" id="CDJ42282.1"/>
    </source>
</evidence>
<accession>U6KVW7</accession>
<dbReference type="SMART" id="SM00567">
    <property type="entry name" value="EZ_HEAT"/>
    <property type="match status" value="4"/>
</dbReference>
<dbReference type="PANTHER" id="PTHR12697:SF5">
    <property type="entry name" value="DEOXYHYPUSINE HYDROXYLASE"/>
    <property type="match status" value="1"/>
</dbReference>
<dbReference type="Proteomes" id="UP000030747">
    <property type="component" value="Unassembled WGS sequence"/>
</dbReference>
<dbReference type="GO" id="GO:0016491">
    <property type="term" value="F:oxidoreductase activity"/>
    <property type="evidence" value="ECO:0007669"/>
    <property type="project" value="TreeGrafter"/>
</dbReference>
<dbReference type="VEuPathDB" id="ToxoDB:ETH2_1409400"/>
<dbReference type="OrthoDB" id="421002at2759"/>
<dbReference type="SUPFAM" id="SSF48371">
    <property type="entry name" value="ARM repeat"/>
    <property type="match status" value="1"/>
</dbReference>
<dbReference type="Gene3D" id="1.25.10.10">
    <property type="entry name" value="Leucine-rich Repeat Variant"/>
    <property type="match status" value="1"/>
</dbReference>
<keyword evidence="2" id="KW-0456">Lyase</keyword>
<evidence type="ECO:0000256" key="1">
    <source>
        <dbReference type="SAM" id="MobiDB-lite"/>
    </source>
</evidence>
<dbReference type="GeneID" id="25249588"/>
<dbReference type="InterPro" id="IPR011989">
    <property type="entry name" value="ARM-like"/>
</dbReference>
<name>U6KVW7_EIMTE</name>